<proteinExistence type="predicted"/>
<dbReference type="InterPro" id="IPR001296">
    <property type="entry name" value="Glyco_trans_1"/>
</dbReference>
<sequence length="350" mass="36283">MHVAIVLAEADSGRASTIELSNALTAAGHEVEVFGADAATRGTAQDDLAAYTAGLREAWGLRTPDVVHAQSWLSGMAALSAAHGPGIPVVQSFGAGTDPRNAEVRKLVPVLARRAGWMAASNTAQLLELLNMGCARSRLSVIPAGVDRTLFTPPGPVAPGGAARHRVVSMWSPSTPVDQAMMVTTLTAIPDTEWVVAVDPVDAEAAGSTVRTMAEAAGVGDRLTVQQVDDGHQLAALLRSADAYGCPVTADPTGFATLRAMSCGIPVVGTAVGALVDIVVDDVTGWLVPAGETLKFVDAMRRLLHEPFAGRGMGGAGRDRACSRYSWERVATDALRAYTGALDQVRAVTA</sequence>
<dbReference type="Proteomes" id="UP000254978">
    <property type="component" value="Unassembled WGS sequence"/>
</dbReference>
<dbReference type="SUPFAM" id="SSF53756">
    <property type="entry name" value="UDP-Glycosyltransferase/glycogen phosphorylase"/>
    <property type="match status" value="1"/>
</dbReference>
<dbReference type="GO" id="GO:1903509">
    <property type="term" value="P:liposaccharide metabolic process"/>
    <property type="evidence" value="ECO:0007669"/>
    <property type="project" value="UniProtKB-ARBA"/>
</dbReference>
<organism evidence="5 6">
    <name type="scientific">Mycolicibacterium tokaiense</name>
    <dbReference type="NCBI Taxonomy" id="39695"/>
    <lineage>
        <taxon>Bacteria</taxon>
        <taxon>Bacillati</taxon>
        <taxon>Actinomycetota</taxon>
        <taxon>Actinomycetes</taxon>
        <taxon>Mycobacteriales</taxon>
        <taxon>Mycobacteriaceae</taxon>
        <taxon>Mycolicibacterium</taxon>
    </lineage>
</organism>
<evidence type="ECO:0000256" key="1">
    <source>
        <dbReference type="ARBA" id="ARBA00022676"/>
    </source>
</evidence>
<feature type="domain" description="Glycosyl transferase family 1" evidence="3">
    <location>
        <begin position="209"/>
        <end position="307"/>
    </location>
</feature>
<reference evidence="5 6" key="1">
    <citation type="submission" date="2018-06" db="EMBL/GenBank/DDBJ databases">
        <authorList>
            <consortium name="Pathogen Informatics"/>
            <person name="Doyle S."/>
        </authorList>
    </citation>
    <scope>NUCLEOTIDE SEQUENCE [LARGE SCALE GENOMIC DNA]</scope>
    <source>
        <strain evidence="5 6">NCTC10821</strain>
    </source>
</reference>
<dbReference type="AlphaFoldDB" id="A0A378T8D5"/>
<accession>A0A378T8D5</accession>
<dbReference type="RefSeq" id="WP_115277420.1">
    <property type="nucleotide sequence ID" value="NZ_AP022600.1"/>
</dbReference>
<name>A0A378T8D5_9MYCO</name>
<keyword evidence="2 5" id="KW-0808">Transferase</keyword>
<dbReference type="EMBL" id="UGQT01000001">
    <property type="protein sequence ID" value="STZ57039.1"/>
    <property type="molecule type" value="Genomic_DNA"/>
</dbReference>
<evidence type="ECO:0000259" key="3">
    <source>
        <dbReference type="Pfam" id="PF00534"/>
    </source>
</evidence>
<dbReference type="GO" id="GO:0008610">
    <property type="term" value="P:lipid biosynthetic process"/>
    <property type="evidence" value="ECO:0007669"/>
    <property type="project" value="UniProtKB-ARBA"/>
</dbReference>
<dbReference type="OrthoDB" id="9810929at2"/>
<evidence type="ECO:0000256" key="2">
    <source>
        <dbReference type="ARBA" id="ARBA00022679"/>
    </source>
</evidence>
<dbReference type="GO" id="GO:1901137">
    <property type="term" value="P:carbohydrate derivative biosynthetic process"/>
    <property type="evidence" value="ECO:0007669"/>
    <property type="project" value="UniProtKB-ARBA"/>
</dbReference>
<gene>
    <name evidence="5" type="primary">mshA_1</name>
    <name evidence="5" type="ORF">NCTC10821_00536</name>
</gene>
<dbReference type="Pfam" id="PF13439">
    <property type="entry name" value="Glyco_transf_4"/>
    <property type="match status" value="1"/>
</dbReference>
<dbReference type="PANTHER" id="PTHR45947:SF3">
    <property type="entry name" value="SULFOQUINOVOSYL TRANSFERASE SQD2"/>
    <property type="match status" value="1"/>
</dbReference>
<dbReference type="InterPro" id="IPR050194">
    <property type="entry name" value="Glycosyltransferase_grp1"/>
</dbReference>
<keyword evidence="1 5" id="KW-0328">Glycosyltransferase</keyword>
<evidence type="ECO:0000313" key="6">
    <source>
        <dbReference type="Proteomes" id="UP000254978"/>
    </source>
</evidence>
<dbReference type="Gene3D" id="3.40.50.2000">
    <property type="entry name" value="Glycogen Phosphorylase B"/>
    <property type="match status" value="2"/>
</dbReference>
<evidence type="ECO:0000313" key="5">
    <source>
        <dbReference type="EMBL" id="STZ57039.1"/>
    </source>
</evidence>
<feature type="domain" description="Glycosyltransferase subfamily 4-like N-terminal" evidence="4">
    <location>
        <begin position="17"/>
        <end position="148"/>
    </location>
</feature>
<protein>
    <submittedName>
        <fullName evidence="5">Transferase</fullName>
        <ecNumber evidence="5">2.4.1.250</ecNumber>
    </submittedName>
</protein>
<dbReference type="Pfam" id="PF00534">
    <property type="entry name" value="Glycos_transf_1"/>
    <property type="match status" value="1"/>
</dbReference>
<keyword evidence="6" id="KW-1185">Reference proteome</keyword>
<dbReference type="EC" id="2.4.1.250" evidence="5"/>
<evidence type="ECO:0000259" key="4">
    <source>
        <dbReference type="Pfam" id="PF13439"/>
    </source>
</evidence>
<dbReference type="PANTHER" id="PTHR45947">
    <property type="entry name" value="SULFOQUINOVOSYL TRANSFERASE SQD2"/>
    <property type="match status" value="1"/>
</dbReference>
<dbReference type="InterPro" id="IPR028098">
    <property type="entry name" value="Glyco_trans_4-like_N"/>
</dbReference>
<dbReference type="GO" id="GO:0102710">
    <property type="term" value="F:D-inositol-3-phosphate glycosyltransferase activity"/>
    <property type="evidence" value="ECO:0007669"/>
    <property type="project" value="UniProtKB-EC"/>
</dbReference>